<gene>
    <name evidence="1" type="ORF">SLIV_12953</name>
</gene>
<protein>
    <submittedName>
        <fullName evidence="1">Uncharacterized protein</fullName>
    </submittedName>
</protein>
<accession>A0ABX6TP77</accession>
<name>A0ABX6TP77_STRLI</name>
<proteinExistence type="predicted"/>
<keyword evidence="2" id="KW-1185">Reference proteome</keyword>
<reference evidence="2" key="1">
    <citation type="submission" date="2014-08" db="EMBL/GenBank/DDBJ databases">
        <title>Complete genome sequence of Streptomyces lividans TK24.</title>
        <authorList>
            <consortium name="StrepSynth"/>
            <person name="Ruckert C."/>
            <person name="Fridjonson O.H."/>
            <person name="Lambert C."/>
            <person name="van Wezel G.P."/>
            <person name="Bernaerts K."/>
            <person name="Anne J."/>
            <person name="Economou A."/>
            <person name="Kalinowski J."/>
        </authorList>
    </citation>
    <scope>NUCLEOTIDE SEQUENCE [LARGE SCALE GENOMIC DNA]</scope>
    <source>
        <strain evidence="2">TK24</strain>
    </source>
</reference>
<evidence type="ECO:0000313" key="2">
    <source>
        <dbReference type="Proteomes" id="UP000028682"/>
    </source>
</evidence>
<dbReference type="EMBL" id="CP009124">
    <property type="protein sequence ID" value="QNR95595.1"/>
    <property type="molecule type" value="Genomic_DNA"/>
</dbReference>
<evidence type="ECO:0000313" key="1">
    <source>
        <dbReference type="EMBL" id="QNR95595.1"/>
    </source>
</evidence>
<sequence length="39" mass="4661">MARRRLEGRYGTPRCRIHRRRVQRHPISLRPPLEPGAQS</sequence>
<organism evidence="1 2">
    <name type="scientific">Streptomyces lividans TK24</name>
    <dbReference type="NCBI Taxonomy" id="457428"/>
    <lineage>
        <taxon>Bacteria</taxon>
        <taxon>Bacillati</taxon>
        <taxon>Actinomycetota</taxon>
        <taxon>Actinomycetes</taxon>
        <taxon>Kitasatosporales</taxon>
        <taxon>Streptomycetaceae</taxon>
        <taxon>Streptomyces</taxon>
    </lineage>
</organism>
<dbReference type="Proteomes" id="UP000028682">
    <property type="component" value="Chromosome"/>
</dbReference>